<accession>A0ACB9DHS8</accession>
<keyword evidence="2" id="KW-1185">Reference proteome</keyword>
<evidence type="ECO:0000313" key="1">
    <source>
        <dbReference type="EMBL" id="KAI3745842.1"/>
    </source>
</evidence>
<reference evidence="2" key="1">
    <citation type="journal article" date="2022" name="Mol. Ecol. Resour.">
        <title>The genomes of chicory, endive, great burdock and yacon provide insights into Asteraceae palaeo-polyploidization history and plant inulin production.</title>
        <authorList>
            <person name="Fan W."/>
            <person name="Wang S."/>
            <person name="Wang H."/>
            <person name="Wang A."/>
            <person name="Jiang F."/>
            <person name="Liu H."/>
            <person name="Zhao H."/>
            <person name="Xu D."/>
            <person name="Zhang Y."/>
        </authorList>
    </citation>
    <scope>NUCLEOTIDE SEQUENCE [LARGE SCALE GENOMIC DNA]</scope>
    <source>
        <strain evidence="2">cv. Niubang</strain>
    </source>
</reference>
<name>A0ACB9DHS8_ARCLA</name>
<reference evidence="1 2" key="2">
    <citation type="journal article" date="2022" name="Mol. Ecol. Resour.">
        <title>The genomes of chicory, endive, great burdock and yacon provide insights into Asteraceae paleo-polyploidization history and plant inulin production.</title>
        <authorList>
            <person name="Fan W."/>
            <person name="Wang S."/>
            <person name="Wang H."/>
            <person name="Wang A."/>
            <person name="Jiang F."/>
            <person name="Liu H."/>
            <person name="Zhao H."/>
            <person name="Xu D."/>
            <person name="Zhang Y."/>
        </authorList>
    </citation>
    <scope>NUCLEOTIDE SEQUENCE [LARGE SCALE GENOMIC DNA]</scope>
    <source>
        <strain evidence="2">cv. Niubang</strain>
    </source>
</reference>
<comment type="caution">
    <text evidence="1">The sequence shown here is derived from an EMBL/GenBank/DDBJ whole genome shotgun (WGS) entry which is preliminary data.</text>
</comment>
<sequence length="105" mass="12316">MLGSSTQHITHTYSFPHYGRQRMVGRRYVGLLAFRMTLGINHGSAERNHAKERDKDYGKHREHVARPYRPTPYLSWQPDAYPVLKREPNAQNRGHRNTVPMDPLH</sequence>
<dbReference type="EMBL" id="CM042049">
    <property type="protein sequence ID" value="KAI3745842.1"/>
    <property type="molecule type" value="Genomic_DNA"/>
</dbReference>
<organism evidence="1 2">
    <name type="scientific">Arctium lappa</name>
    <name type="common">Greater burdock</name>
    <name type="synonym">Lappa major</name>
    <dbReference type="NCBI Taxonomy" id="4217"/>
    <lineage>
        <taxon>Eukaryota</taxon>
        <taxon>Viridiplantae</taxon>
        <taxon>Streptophyta</taxon>
        <taxon>Embryophyta</taxon>
        <taxon>Tracheophyta</taxon>
        <taxon>Spermatophyta</taxon>
        <taxon>Magnoliopsida</taxon>
        <taxon>eudicotyledons</taxon>
        <taxon>Gunneridae</taxon>
        <taxon>Pentapetalae</taxon>
        <taxon>asterids</taxon>
        <taxon>campanulids</taxon>
        <taxon>Asterales</taxon>
        <taxon>Asteraceae</taxon>
        <taxon>Carduoideae</taxon>
        <taxon>Cardueae</taxon>
        <taxon>Arctiinae</taxon>
        <taxon>Arctium</taxon>
    </lineage>
</organism>
<evidence type="ECO:0000313" key="2">
    <source>
        <dbReference type="Proteomes" id="UP001055879"/>
    </source>
</evidence>
<dbReference type="Proteomes" id="UP001055879">
    <property type="component" value="Linkage Group LG03"/>
</dbReference>
<proteinExistence type="predicted"/>
<gene>
    <name evidence="1" type="ORF">L6452_08253</name>
</gene>
<protein>
    <submittedName>
        <fullName evidence="1">Uncharacterized protein</fullName>
    </submittedName>
</protein>